<organism evidence="2 3">
    <name type="scientific">Oculimacula yallundae</name>
    <dbReference type="NCBI Taxonomy" id="86028"/>
    <lineage>
        <taxon>Eukaryota</taxon>
        <taxon>Fungi</taxon>
        <taxon>Dikarya</taxon>
        <taxon>Ascomycota</taxon>
        <taxon>Pezizomycotina</taxon>
        <taxon>Leotiomycetes</taxon>
        <taxon>Helotiales</taxon>
        <taxon>Ploettnerulaceae</taxon>
        <taxon>Oculimacula</taxon>
    </lineage>
</organism>
<feature type="region of interest" description="Disordered" evidence="1">
    <location>
        <begin position="1"/>
        <end position="34"/>
    </location>
</feature>
<name>A0ABR4CIT8_9HELO</name>
<keyword evidence="3" id="KW-1185">Reference proteome</keyword>
<evidence type="ECO:0000256" key="1">
    <source>
        <dbReference type="SAM" id="MobiDB-lite"/>
    </source>
</evidence>
<gene>
    <name evidence="2" type="ORF">VTL71DRAFT_14556</name>
</gene>
<protein>
    <submittedName>
        <fullName evidence="2">Uncharacterized protein</fullName>
    </submittedName>
</protein>
<reference evidence="2 3" key="1">
    <citation type="journal article" date="2024" name="Commun. Biol.">
        <title>Comparative genomic analysis of thermophilic fungi reveals convergent evolutionary adaptations and gene losses.</title>
        <authorList>
            <person name="Steindorff A.S."/>
            <person name="Aguilar-Pontes M.V."/>
            <person name="Robinson A.J."/>
            <person name="Andreopoulos B."/>
            <person name="LaButti K."/>
            <person name="Kuo A."/>
            <person name="Mondo S."/>
            <person name="Riley R."/>
            <person name="Otillar R."/>
            <person name="Haridas S."/>
            <person name="Lipzen A."/>
            <person name="Grimwood J."/>
            <person name="Schmutz J."/>
            <person name="Clum A."/>
            <person name="Reid I.D."/>
            <person name="Moisan M.C."/>
            <person name="Butler G."/>
            <person name="Nguyen T.T.M."/>
            <person name="Dewar K."/>
            <person name="Conant G."/>
            <person name="Drula E."/>
            <person name="Henrissat B."/>
            <person name="Hansel C."/>
            <person name="Singer S."/>
            <person name="Hutchinson M.I."/>
            <person name="de Vries R.P."/>
            <person name="Natvig D.O."/>
            <person name="Powell A.J."/>
            <person name="Tsang A."/>
            <person name="Grigoriev I.V."/>
        </authorList>
    </citation>
    <scope>NUCLEOTIDE SEQUENCE [LARGE SCALE GENOMIC DNA]</scope>
    <source>
        <strain evidence="2 3">CBS 494.80</strain>
    </source>
</reference>
<evidence type="ECO:0000313" key="2">
    <source>
        <dbReference type="EMBL" id="KAL2069877.1"/>
    </source>
</evidence>
<accession>A0ABR4CIT8</accession>
<comment type="caution">
    <text evidence="2">The sequence shown here is derived from an EMBL/GenBank/DDBJ whole genome shotgun (WGS) entry which is preliminary data.</text>
</comment>
<sequence length="83" mass="9193">MPGPVVPKLRIASNDYRHDAPGKQVTSKKPSSAFPGYTSPSMIKCICKCPFQTPVIRENRIESSLARRSAICEKHSTMTDIDD</sequence>
<dbReference type="Proteomes" id="UP001595075">
    <property type="component" value="Unassembled WGS sequence"/>
</dbReference>
<dbReference type="EMBL" id="JAZHXI010000007">
    <property type="protein sequence ID" value="KAL2069877.1"/>
    <property type="molecule type" value="Genomic_DNA"/>
</dbReference>
<proteinExistence type="predicted"/>
<evidence type="ECO:0000313" key="3">
    <source>
        <dbReference type="Proteomes" id="UP001595075"/>
    </source>
</evidence>